<reference evidence="2 3" key="1">
    <citation type="submission" date="2018-09" db="EMBL/GenBank/DDBJ databases">
        <title>YIM 75507 draft genome.</title>
        <authorList>
            <person name="Tang S."/>
            <person name="Feng Y."/>
        </authorList>
    </citation>
    <scope>NUCLEOTIDE SEQUENCE [LARGE SCALE GENOMIC DNA]</scope>
    <source>
        <strain evidence="2 3">YIM 75507</strain>
    </source>
</reference>
<accession>A0A3A4B361</accession>
<name>A0A3A4B361_9ACTN</name>
<dbReference type="InterPro" id="IPR036249">
    <property type="entry name" value="Thioredoxin-like_sf"/>
</dbReference>
<dbReference type="Proteomes" id="UP000265768">
    <property type="component" value="Unassembled WGS sequence"/>
</dbReference>
<dbReference type="CDD" id="cd02966">
    <property type="entry name" value="TlpA_like_family"/>
    <property type="match status" value="1"/>
</dbReference>
<dbReference type="RefSeq" id="WP_119926854.1">
    <property type="nucleotide sequence ID" value="NZ_QZEY01000004.1"/>
</dbReference>
<protein>
    <submittedName>
        <fullName evidence="2">TlpA family protein disulfide reductase</fullName>
    </submittedName>
</protein>
<gene>
    <name evidence="2" type="ORF">D5H75_13920</name>
</gene>
<feature type="domain" description="Thioredoxin" evidence="1">
    <location>
        <begin position="46"/>
        <end position="180"/>
    </location>
</feature>
<keyword evidence="3" id="KW-1185">Reference proteome</keyword>
<dbReference type="SUPFAM" id="SSF52833">
    <property type="entry name" value="Thioredoxin-like"/>
    <property type="match status" value="1"/>
</dbReference>
<comment type="caution">
    <text evidence="2">The sequence shown here is derived from an EMBL/GenBank/DDBJ whole genome shotgun (WGS) entry which is preliminary data.</text>
</comment>
<proteinExistence type="predicted"/>
<evidence type="ECO:0000313" key="3">
    <source>
        <dbReference type="Proteomes" id="UP000265768"/>
    </source>
</evidence>
<dbReference type="OrthoDB" id="128449at2"/>
<evidence type="ECO:0000259" key="1">
    <source>
        <dbReference type="PROSITE" id="PS51352"/>
    </source>
</evidence>
<dbReference type="Pfam" id="PF00085">
    <property type="entry name" value="Thioredoxin"/>
    <property type="match status" value="1"/>
</dbReference>
<dbReference type="PROSITE" id="PS51352">
    <property type="entry name" value="THIOREDOXIN_2"/>
    <property type="match status" value="1"/>
</dbReference>
<dbReference type="Gene3D" id="3.40.30.10">
    <property type="entry name" value="Glutaredoxin"/>
    <property type="match status" value="1"/>
</dbReference>
<sequence>MAFVVAALVLLTLLCLFNLLISLGLARRLRQHADLLSKQGAPDQSLRAGDVVGDFAATTTEGEPVGRGLLAGHTLVAFLSPGCAPCKELMPEFEEYAARLPRSQVLAVVDAIDDLGAREYTDRLSPVARVVVEDPDGPMQRAFKPEGFPALYVVEDGGLVVAADRDLRRIRTLPESVYGA</sequence>
<evidence type="ECO:0000313" key="2">
    <source>
        <dbReference type="EMBL" id="RJL32605.1"/>
    </source>
</evidence>
<dbReference type="EMBL" id="QZEY01000004">
    <property type="protein sequence ID" value="RJL32605.1"/>
    <property type="molecule type" value="Genomic_DNA"/>
</dbReference>
<dbReference type="AlphaFoldDB" id="A0A3A4B361"/>
<dbReference type="InterPro" id="IPR013766">
    <property type="entry name" value="Thioredoxin_domain"/>
</dbReference>
<organism evidence="2 3">
    <name type="scientific">Bailinhaonella thermotolerans</name>
    <dbReference type="NCBI Taxonomy" id="1070861"/>
    <lineage>
        <taxon>Bacteria</taxon>
        <taxon>Bacillati</taxon>
        <taxon>Actinomycetota</taxon>
        <taxon>Actinomycetes</taxon>
        <taxon>Streptosporangiales</taxon>
        <taxon>Streptosporangiaceae</taxon>
        <taxon>Bailinhaonella</taxon>
    </lineage>
</organism>